<feature type="transmembrane region" description="Helical" evidence="9">
    <location>
        <begin position="157"/>
        <end position="178"/>
    </location>
</feature>
<name>A0A9D4S7C5_DREPO</name>
<feature type="transmembrane region" description="Helical" evidence="9">
    <location>
        <begin position="253"/>
        <end position="275"/>
    </location>
</feature>
<dbReference type="AlphaFoldDB" id="A0A9D4S7C5"/>
<sequence length="655" mass="74069">MLFVALGLGLYTEWTNSQNTAILMIALCGLLVFGMSCAMQYYFNKEALGQAVLHLWLGCILGVIIFTDAKEYQFETLEESMDILLISSAAFGLFWSVCERILHLMKMDATLFSSLQCLECLGFVIASLVVGTVDAIVISLCVLAFLFCLTAIRLKSLLSFTSLGVCIILFSLTILPTLPVKVNLYGIICFAGRNGFEPVIDFYFSGLTTLERWQAFFSKSGFLRKLVIILVFLLNLTFAILTGQQSTTHKEWFVVVPLFVVFAILWLCFHVINLITSWILMNKVSECISTYQSQGEHYRSMPRIMAAKGIRHFSLISQRLMFFTLITTVIVFGVGWETRSSYSIALFLVVLPLETATLSLFWELGDNLGGTCTGYALIAPNTGNRSNSGVKLLNSSNVEEMGSRAMSSLNKIQQFFTRNLIDNYGCDYSSSGISDEYLKSKVTQFFSRKTSDGPRFDTYLLYYSGDCQESGDWALTDGVSVKLEKLLDWWTEKNGDSGSRLILVCDTQHTWCWAKDVARLEQYVALQTWKYSRAPDPETGHVVGAFTDDWVKFNMDEEIETPWTDKERNIRAFYKVSKTWTDFSFHLPTTEDIEAHWNSNFPACTKPLIKSVNVFQHGSLCCCCEGIRNCVKRKRMQWLPPKVSDTGHGFRLVRS</sequence>
<dbReference type="GO" id="GO:0031965">
    <property type="term" value="C:nuclear membrane"/>
    <property type="evidence" value="ECO:0007669"/>
    <property type="project" value="UniProtKB-SubCell"/>
</dbReference>
<feature type="transmembrane region" description="Helical" evidence="9">
    <location>
        <begin position="222"/>
        <end position="241"/>
    </location>
</feature>
<evidence type="ECO:0000313" key="10">
    <source>
        <dbReference type="EMBL" id="KAH3893203.1"/>
    </source>
</evidence>
<proteinExistence type="inferred from homology"/>
<evidence type="ECO:0000256" key="5">
    <source>
        <dbReference type="ARBA" id="ARBA00022989"/>
    </source>
</evidence>
<evidence type="ECO:0000256" key="2">
    <source>
        <dbReference type="ARBA" id="ARBA00007329"/>
    </source>
</evidence>
<evidence type="ECO:0000313" key="11">
    <source>
        <dbReference type="Proteomes" id="UP000828390"/>
    </source>
</evidence>
<keyword evidence="6 9" id="KW-0472">Membrane</keyword>
<accession>A0A9D4S7C5</accession>
<reference evidence="10" key="1">
    <citation type="journal article" date="2019" name="bioRxiv">
        <title>The Genome of the Zebra Mussel, Dreissena polymorpha: A Resource for Invasive Species Research.</title>
        <authorList>
            <person name="McCartney M.A."/>
            <person name="Auch B."/>
            <person name="Kono T."/>
            <person name="Mallez S."/>
            <person name="Zhang Y."/>
            <person name="Obille A."/>
            <person name="Becker A."/>
            <person name="Abrahante J.E."/>
            <person name="Garbe J."/>
            <person name="Badalamenti J.P."/>
            <person name="Herman A."/>
            <person name="Mangelson H."/>
            <person name="Liachko I."/>
            <person name="Sullivan S."/>
            <person name="Sone E.D."/>
            <person name="Koren S."/>
            <person name="Silverstein K.A.T."/>
            <person name="Beckman K.B."/>
            <person name="Gohl D.M."/>
        </authorList>
    </citation>
    <scope>NUCLEOTIDE SEQUENCE</scope>
    <source>
        <strain evidence="10">Duluth1</strain>
        <tissue evidence="10">Whole animal</tissue>
    </source>
</reference>
<protein>
    <recommendedName>
        <fullName evidence="3">Transmembrane protein 168</fullName>
    </recommendedName>
</protein>
<evidence type="ECO:0000256" key="8">
    <source>
        <dbReference type="ARBA" id="ARBA00023242"/>
    </source>
</evidence>
<evidence type="ECO:0000256" key="9">
    <source>
        <dbReference type="SAM" id="Phobius"/>
    </source>
</evidence>
<evidence type="ECO:0000256" key="7">
    <source>
        <dbReference type="ARBA" id="ARBA00023180"/>
    </source>
</evidence>
<evidence type="ECO:0000256" key="3">
    <source>
        <dbReference type="ARBA" id="ARBA00014572"/>
    </source>
</evidence>
<feature type="transmembrane region" description="Helical" evidence="9">
    <location>
        <begin position="320"/>
        <end position="336"/>
    </location>
</feature>
<organism evidence="10 11">
    <name type="scientific">Dreissena polymorpha</name>
    <name type="common">Zebra mussel</name>
    <name type="synonym">Mytilus polymorpha</name>
    <dbReference type="NCBI Taxonomy" id="45954"/>
    <lineage>
        <taxon>Eukaryota</taxon>
        <taxon>Metazoa</taxon>
        <taxon>Spiralia</taxon>
        <taxon>Lophotrochozoa</taxon>
        <taxon>Mollusca</taxon>
        <taxon>Bivalvia</taxon>
        <taxon>Autobranchia</taxon>
        <taxon>Heteroconchia</taxon>
        <taxon>Euheterodonta</taxon>
        <taxon>Imparidentia</taxon>
        <taxon>Neoheterodontei</taxon>
        <taxon>Myida</taxon>
        <taxon>Dreissenoidea</taxon>
        <taxon>Dreissenidae</taxon>
        <taxon>Dreissena</taxon>
    </lineage>
</organism>
<feature type="transmembrane region" description="Helical" evidence="9">
    <location>
        <begin position="135"/>
        <end position="152"/>
    </location>
</feature>
<dbReference type="InterPro" id="IPR029713">
    <property type="entry name" value="TMEM168"/>
</dbReference>
<comment type="caution">
    <text evidence="10">The sequence shown here is derived from an EMBL/GenBank/DDBJ whole genome shotgun (WGS) entry which is preliminary data.</text>
</comment>
<keyword evidence="4 9" id="KW-0812">Transmembrane</keyword>
<dbReference type="PANTHER" id="PTHR14437">
    <property type="entry name" value="TRANSMEMBRANE PROTEIN 168"/>
    <property type="match status" value="1"/>
</dbReference>
<gene>
    <name evidence="10" type="ORF">DPMN_017347</name>
</gene>
<evidence type="ECO:0000256" key="4">
    <source>
        <dbReference type="ARBA" id="ARBA00022692"/>
    </source>
</evidence>
<evidence type="ECO:0000256" key="1">
    <source>
        <dbReference type="ARBA" id="ARBA00004232"/>
    </source>
</evidence>
<keyword evidence="7" id="KW-0325">Glycoprotein</keyword>
<keyword evidence="5 9" id="KW-1133">Transmembrane helix</keyword>
<comment type="similarity">
    <text evidence="2">Belongs to the TMEM168 family.</text>
</comment>
<feature type="transmembrane region" description="Helical" evidence="9">
    <location>
        <begin position="81"/>
        <end position="98"/>
    </location>
</feature>
<keyword evidence="11" id="KW-1185">Reference proteome</keyword>
<feature type="transmembrane region" description="Helical" evidence="9">
    <location>
        <begin position="20"/>
        <end position="39"/>
    </location>
</feature>
<dbReference type="PANTHER" id="PTHR14437:SF2">
    <property type="entry name" value="TRANSMEMBRANE PROTEIN 168"/>
    <property type="match status" value="1"/>
</dbReference>
<feature type="transmembrane region" description="Helical" evidence="9">
    <location>
        <begin position="51"/>
        <end position="69"/>
    </location>
</feature>
<dbReference type="EMBL" id="JAIWYP010000001">
    <property type="protein sequence ID" value="KAH3893203.1"/>
    <property type="molecule type" value="Genomic_DNA"/>
</dbReference>
<keyword evidence="8" id="KW-0539">Nucleus</keyword>
<comment type="subcellular location">
    <subcellularLocation>
        <location evidence="1">Nucleus membrane</location>
        <topology evidence="1">Multi-pass membrane protein</topology>
    </subcellularLocation>
</comment>
<dbReference type="Proteomes" id="UP000828390">
    <property type="component" value="Unassembled WGS sequence"/>
</dbReference>
<reference evidence="10" key="2">
    <citation type="submission" date="2020-11" db="EMBL/GenBank/DDBJ databases">
        <authorList>
            <person name="McCartney M.A."/>
            <person name="Auch B."/>
            <person name="Kono T."/>
            <person name="Mallez S."/>
            <person name="Becker A."/>
            <person name="Gohl D.M."/>
            <person name="Silverstein K.A.T."/>
            <person name="Koren S."/>
            <person name="Bechman K.B."/>
            <person name="Herman A."/>
            <person name="Abrahante J.E."/>
            <person name="Garbe J."/>
        </authorList>
    </citation>
    <scope>NUCLEOTIDE SEQUENCE</scope>
    <source>
        <strain evidence="10">Duluth1</strain>
        <tissue evidence="10">Whole animal</tissue>
    </source>
</reference>
<evidence type="ECO:0000256" key="6">
    <source>
        <dbReference type="ARBA" id="ARBA00023136"/>
    </source>
</evidence>